<evidence type="ECO:0000313" key="2">
    <source>
        <dbReference type="EMBL" id="POM63703.1"/>
    </source>
</evidence>
<dbReference type="Proteomes" id="UP000237271">
    <property type="component" value="Unassembled WGS sequence"/>
</dbReference>
<accession>A0A2P4XDS6</accession>
<dbReference type="OrthoDB" id="118190at2759"/>
<feature type="compositionally biased region" description="Low complexity" evidence="1">
    <location>
        <begin position="437"/>
        <end position="447"/>
    </location>
</feature>
<proteinExistence type="predicted"/>
<dbReference type="EMBL" id="NCKW01011337">
    <property type="protein sequence ID" value="POM63703.1"/>
    <property type="molecule type" value="Genomic_DNA"/>
</dbReference>
<sequence>MVYTTGGELRTFVQVAAVCALAISSFRVQASDIDSATGSSGDVLLEKCGISDGDKAFGIQVVTDFTCALGGLGCYNDHCRYCKLADTLKSAHFESCESLGASFPTMAPLTISSGPCQVSSGDAAVGVGAMTDPTCLYGGIGCFSDHCRFCQSAPTLQSSHFLPCSWTEGSSSTSGSDSSPVGYTTKGAPVSLLVNGASTSGRRKEAIEAGSASSCTMTVSDGDAAVGISITTDATCVSGGNGCIDSICRFCKVKDTPQSAHFNACPTADNSKVCTTTVSAGDAATGINIVTDATCAQGGLGNRNSIILFSRLCVSWKLTVNYPGTSGHHSSSHHYHCTRHNCASPNIDTNVDYNEINIQTVSDGDAAVGIKIVTDTSCSTGGVGCIDQVCRFCRVTTTAQSASFVECTTIQGTTTAATTTPTPNTSPPTTAPPTKTPAPTTAAPAKTPTLTPSTAVCTMTAAAGDISVGINIVTDITCVSGGLGCIDTLCRFCKTKTTTQSASYPDCATIAGTSTQAPAVTATPTSKPPATTTSTPAIVFDCFRTVSSGDKGVGLDIVSDIRCSEGGTGCLDEVCRFCKRFDTVQSQTYLDCTSIPSADIGSDITFVPIPVVDDSETATRMLVLDAYESDAASG</sequence>
<name>A0A2P4XDS6_9STRA</name>
<protein>
    <submittedName>
        <fullName evidence="2">Uncharacterized protein</fullName>
    </submittedName>
</protein>
<feature type="region of interest" description="Disordered" evidence="1">
    <location>
        <begin position="415"/>
        <end position="447"/>
    </location>
</feature>
<dbReference type="AlphaFoldDB" id="A0A2P4XDS6"/>
<organism evidence="2 3">
    <name type="scientific">Phytophthora palmivora</name>
    <dbReference type="NCBI Taxonomy" id="4796"/>
    <lineage>
        <taxon>Eukaryota</taxon>
        <taxon>Sar</taxon>
        <taxon>Stramenopiles</taxon>
        <taxon>Oomycota</taxon>
        <taxon>Peronosporomycetes</taxon>
        <taxon>Peronosporales</taxon>
        <taxon>Peronosporaceae</taxon>
        <taxon>Phytophthora</taxon>
    </lineage>
</organism>
<comment type="caution">
    <text evidence="2">The sequence shown here is derived from an EMBL/GenBank/DDBJ whole genome shotgun (WGS) entry which is preliminary data.</text>
</comment>
<feature type="non-terminal residue" evidence="2">
    <location>
        <position position="634"/>
    </location>
</feature>
<keyword evidence="3" id="KW-1185">Reference proteome</keyword>
<evidence type="ECO:0000256" key="1">
    <source>
        <dbReference type="SAM" id="MobiDB-lite"/>
    </source>
</evidence>
<gene>
    <name evidence="2" type="ORF">PHPALM_20860</name>
</gene>
<feature type="compositionally biased region" description="Pro residues" evidence="1">
    <location>
        <begin position="424"/>
        <end position="436"/>
    </location>
</feature>
<reference evidence="2 3" key="1">
    <citation type="journal article" date="2017" name="Genome Biol. Evol.">
        <title>Phytophthora megakarya and P. palmivora, closely related causal agents of cacao black pod rot, underwent increases in genome sizes and gene numbers by different mechanisms.</title>
        <authorList>
            <person name="Ali S.S."/>
            <person name="Shao J."/>
            <person name="Lary D.J."/>
            <person name="Kronmiller B."/>
            <person name="Shen D."/>
            <person name="Strem M.D."/>
            <person name="Amoako-Attah I."/>
            <person name="Akrofi A.Y."/>
            <person name="Begoude B.A."/>
            <person name="Ten Hoopen G.M."/>
            <person name="Coulibaly K."/>
            <person name="Kebe B.I."/>
            <person name="Melnick R.L."/>
            <person name="Guiltinan M.J."/>
            <person name="Tyler B.M."/>
            <person name="Meinhardt L.W."/>
            <person name="Bailey B.A."/>
        </authorList>
    </citation>
    <scope>NUCLEOTIDE SEQUENCE [LARGE SCALE GENOMIC DNA]</scope>
    <source>
        <strain evidence="3">sbr112.9</strain>
    </source>
</reference>
<evidence type="ECO:0000313" key="3">
    <source>
        <dbReference type="Proteomes" id="UP000237271"/>
    </source>
</evidence>